<protein>
    <recommendedName>
        <fullName evidence="4">ShKT domain-containing protein</fullName>
    </recommendedName>
</protein>
<accession>A0A4U8V2H5</accession>
<evidence type="ECO:0000313" key="2">
    <source>
        <dbReference type="EMBL" id="TMS38488.1"/>
    </source>
</evidence>
<dbReference type="Proteomes" id="UP000298663">
    <property type="component" value="Unassembled WGS sequence"/>
</dbReference>
<reference evidence="2 3" key="1">
    <citation type="journal article" date="2015" name="Genome Biol.">
        <title>Comparative genomics of Steinernema reveals deeply conserved gene regulatory networks.</title>
        <authorList>
            <person name="Dillman A.R."/>
            <person name="Macchietto M."/>
            <person name="Porter C.F."/>
            <person name="Rogers A."/>
            <person name="Williams B."/>
            <person name="Antoshechkin I."/>
            <person name="Lee M.M."/>
            <person name="Goodwin Z."/>
            <person name="Lu X."/>
            <person name="Lewis E.E."/>
            <person name="Goodrich-Blair H."/>
            <person name="Stock S.P."/>
            <person name="Adams B.J."/>
            <person name="Sternberg P.W."/>
            <person name="Mortazavi A."/>
        </authorList>
    </citation>
    <scope>NUCLEOTIDE SEQUENCE [LARGE SCALE GENOMIC DNA]</scope>
    <source>
        <strain evidence="2 3">ALL</strain>
    </source>
</reference>
<keyword evidence="1" id="KW-0732">Signal</keyword>
<dbReference type="OrthoDB" id="5868374at2759"/>
<dbReference type="AlphaFoldDB" id="A0A4U8V2H5"/>
<keyword evidence="3" id="KW-1185">Reference proteome</keyword>
<feature type="chain" id="PRO_5020361702" description="ShKT domain-containing protein" evidence="1">
    <location>
        <begin position="21"/>
        <end position="266"/>
    </location>
</feature>
<feature type="signal peptide" evidence="1">
    <location>
        <begin position="1"/>
        <end position="20"/>
    </location>
</feature>
<organism evidence="2 3">
    <name type="scientific">Steinernema carpocapsae</name>
    <name type="common">Entomopathogenic nematode</name>
    <dbReference type="NCBI Taxonomy" id="34508"/>
    <lineage>
        <taxon>Eukaryota</taxon>
        <taxon>Metazoa</taxon>
        <taxon>Ecdysozoa</taxon>
        <taxon>Nematoda</taxon>
        <taxon>Chromadorea</taxon>
        <taxon>Rhabditida</taxon>
        <taxon>Tylenchina</taxon>
        <taxon>Panagrolaimomorpha</taxon>
        <taxon>Strongyloidoidea</taxon>
        <taxon>Steinernematidae</taxon>
        <taxon>Steinernema</taxon>
    </lineage>
</organism>
<gene>
    <name evidence="2" type="ORF">L596_005207</name>
</gene>
<evidence type="ECO:0000313" key="3">
    <source>
        <dbReference type="Proteomes" id="UP000298663"/>
    </source>
</evidence>
<evidence type="ECO:0000256" key="1">
    <source>
        <dbReference type="SAM" id="SignalP"/>
    </source>
</evidence>
<name>A0A4U8V2H5_STECR</name>
<reference evidence="2 3" key="2">
    <citation type="journal article" date="2019" name="G3 (Bethesda)">
        <title>Hybrid Assembly of the Genome of the Entomopathogenic Nematode Steinernema carpocapsae Identifies the X-Chromosome.</title>
        <authorList>
            <person name="Serra L."/>
            <person name="Macchietto M."/>
            <person name="Macias-Munoz A."/>
            <person name="McGill C.J."/>
            <person name="Rodriguez I.M."/>
            <person name="Rodriguez B."/>
            <person name="Murad R."/>
            <person name="Mortazavi A."/>
        </authorList>
    </citation>
    <scope>NUCLEOTIDE SEQUENCE [LARGE SCALE GENOMIC DNA]</scope>
    <source>
        <strain evidence="2 3">ALL</strain>
    </source>
</reference>
<proteinExistence type="predicted"/>
<comment type="caution">
    <text evidence="2">The sequence shown here is derived from an EMBL/GenBank/DDBJ whole genome shotgun (WGS) entry which is preliminary data.</text>
</comment>
<dbReference type="EMBL" id="AZBU02000001">
    <property type="protein sequence ID" value="TMS38488.1"/>
    <property type="molecule type" value="Genomic_DNA"/>
</dbReference>
<evidence type="ECO:0008006" key="4">
    <source>
        <dbReference type="Google" id="ProtNLM"/>
    </source>
</evidence>
<sequence>MPHLRCLLIFHLISFSFSFAYLNCRNIAPYCSNYFCSYAYINGFCTKCGFCQENAHRPCSAVLQVYCKHTSTHHSSRLCNYCTTSANHAGTDPVRQASEQNTLRQMSETVPSRNRKQKLIYFKEPYNDQKECTDTQPDFCSDISFDTCRSQPGVYLKICPLTCKNCSGIVCVNSLKVNCKDIFENGACKHPLARHYCPKSFMPSSGPNQTGFQIGPPKETTTTVPAALLALTDDSVCRRHSFHKWRTSGGRPQIETTVPLILYAES</sequence>